<dbReference type="RefSeq" id="WP_014985755.1">
    <property type="nucleotide sequence ID" value="NC_018681.1"/>
</dbReference>
<dbReference type="AlphaFoldDB" id="K0F1A8"/>
<reference evidence="1 2" key="1">
    <citation type="journal article" date="2012" name="J. Bacteriol.">
        <title>Complete genome sequence of Nocardia brasiliensis HUJEG-1.</title>
        <authorList>
            <person name="Vera-Cabrera L."/>
            <person name="Ortiz-Lopez R."/>
            <person name="Elizondo-Gonzalez R."/>
            <person name="Perez-Maya A.A."/>
            <person name="Ocampo-Candiani J."/>
        </authorList>
    </citation>
    <scope>NUCLEOTIDE SEQUENCE [LARGE SCALE GENOMIC DNA]</scope>
    <source>
        <strain evidence="2">ATCC 700358</strain>
    </source>
</reference>
<dbReference type="HOGENOM" id="CLU_2233690_0_0_11"/>
<dbReference type="KEGG" id="nbr:O3I_024745"/>
<dbReference type="Proteomes" id="UP000006304">
    <property type="component" value="Chromosome"/>
</dbReference>
<evidence type="ECO:0008006" key="3">
    <source>
        <dbReference type="Google" id="ProtNLM"/>
    </source>
</evidence>
<protein>
    <recommendedName>
        <fullName evidence="3">WXG100 family type VII secretion target</fullName>
    </recommendedName>
</protein>
<name>K0F1A8_NOCB7</name>
<gene>
    <name evidence="1" type="ORF">O3I_024745</name>
</gene>
<keyword evidence="2" id="KW-1185">Reference proteome</keyword>
<dbReference type="EMBL" id="CP003876">
    <property type="protein sequence ID" value="AFU02900.1"/>
    <property type="molecule type" value="Genomic_DNA"/>
</dbReference>
<sequence length="105" mass="11759">MTKDFSLDLNKMATASAAWQETSRDLDTAARSTRSIAESHGDINWSVFNDTWQAQKTAAQWLRDRLGEGSREATSISNVLTHVATVFQEKDQNFANVLIKLQEGQ</sequence>
<evidence type="ECO:0000313" key="1">
    <source>
        <dbReference type="EMBL" id="AFU02900.1"/>
    </source>
</evidence>
<dbReference type="STRING" id="1133849.O3I_024745"/>
<proteinExistence type="predicted"/>
<dbReference type="eggNOG" id="ENOG5032D73">
    <property type="taxonomic scope" value="Bacteria"/>
</dbReference>
<accession>K0F1A8</accession>
<evidence type="ECO:0000313" key="2">
    <source>
        <dbReference type="Proteomes" id="UP000006304"/>
    </source>
</evidence>
<organism evidence="1 2">
    <name type="scientific">Nocardia brasiliensis (strain ATCC 700358 / HUJEG-1)</name>
    <dbReference type="NCBI Taxonomy" id="1133849"/>
    <lineage>
        <taxon>Bacteria</taxon>
        <taxon>Bacillati</taxon>
        <taxon>Actinomycetota</taxon>
        <taxon>Actinomycetes</taxon>
        <taxon>Mycobacteriales</taxon>
        <taxon>Nocardiaceae</taxon>
        <taxon>Nocardia</taxon>
    </lineage>
</organism>